<dbReference type="InterPro" id="IPR012338">
    <property type="entry name" value="Beta-lactam/transpept-like"/>
</dbReference>
<dbReference type="Pfam" id="PF00144">
    <property type="entry name" value="Beta-lactamase"/>
    <property type="match status" value="1"/>
</dbReference>
<comment type="catalytic activity">
    <reaction evidence="1 6">
        <text>a beta-lactam + H2O = a substituted beta-amino acid</text>
        <dbReference type="Rhea" id="RHEA:20401"/>
        <dbReference type="ChEBI" id="CHEBI:15377"/>
        <dbReference type="ChEBI" id="CHEBI:35627"/>
        <dbReference type="ChEBI" id="CHEBI:140347"/>
        <dbReference type="EC" id="3.5.2.6"/>
    </reaction>
</comment>
<feature type="domain" description="Beta-lactamase-related" evidence="8">
    <location>
        <begin position="45"/>
        <end position="391"/>
    </location>
</feature>
<name>A0A0K1QVR8_PSEFL</name>
<dbReference type="PANTHER" id="PTHR46825:SF8">
    <property type="entry name" value="BETA-LACTAMASE-RELATED"/>
    <property type="match status" value="1"/>
</dbReference>
<evidence type="ECO:0000313" key="9">
    <source>
        <dbReference type="EMBL" id="AKV09813.1"/>
    </source>
</evidence>
<dbReference type="SUPFAM" id="SSF56601">
    <property type="entry name" value="beta-lactamase/transpeptidase-like"/>
    <property type="match status" value="1"/>
</dbReference>
<dbReference type="EC" id="3.5.2.6" evidence="3 6"/>
<dbReference type="GO" id="GO:0008800">
    <property type="term" value="F:beta-lactamase activity"/>
    <property type="evidence" value="ECO:0007669"/>
    <property type="project" value="UniProtKB-UniRule"/>
</dbReference>
<dbReference type="InterPro" id="IPR058136">
    <property type="entry name" value="AmpC"/>
</dbReference>
<gene>
    <name evidence="9" type="primary">ampC</name>
    <name evidence="9" type="ORF">B723_26820</name>
</gene>
<evidence type="ECO:0000256" key="3">
    <source>
        <dbReference type="ARBA" id="ARBA00012865"/>
    </source>
</evidence>
<dbReference type="InterPro" id="IPR050491">
    <property type="entry name" value="AmpC-like"/>
</dbReference>
<dbReference type="EMBL" id="CP010945">
    <property type="protein sequence ID" value="AKV09813.1"/>
    <property type="molecule type" value="Genomic_DNA"/>
</dbReference>
<feature type="signal peptide" evidence="7">
    <location>
        <begin position="1"/>
        <end position="32"/>
    </location>
</feature>
<evidence type="ECO:0000256" key="1">
    <source>
        <dbReference type="ARBA" id="ARBA00001526"/>
    </source>
</evidence>
<evidence type="ECO:0000313" key="10">
    <source>
        <dbReference type="Proteomes" id="UP000017175"/>
    </source>
</evidence>
<dbReference type="GO" id="GO:0030288">
    <property type="term" value="C:outer membrane-bounded periplasmic space"/>
    <property type="evidence" value="ECO:0007669"/>
    <property type="project" value="InterPro"/>
</dbReference>
<keyword evidence="4 6" id="KW-0378">Hydrolase</keyword>
<dbReference type="PANTHER" id="PTHR46825">
    <property type="entry name" value="D-ALANYL-D-ALANINE-CARBOXYPEPTIDASE/ENDOPEPTIDASE AMPH"/>
    <property type="match status" value="1"/>
</dbReference>
<evidence type="ECO:0000256" key="2">
    <source>
        <dbReference type="ARBA" id="ARBA00007840"/>
    </source>
</evidence>
<dbReference type="Proteomes" id="UP000017175">
    <property type="component" value="Chromosome"/>
</dbReference>
<feature type="chain" id="PRO_5005467973" description="Beta-lactamase" evidence="7">
    <location>
        <begin position="33"/>
        <end position="394"/>
    </location>
</feature>
<evidence type="ECO:0000256" key="4">
    <source>
        <dbReference type="ARBA" id="ARBA00022801"/>
    </source>
</evidence>
<keyword evidence="7" id="KW-0732">Signal</keyword>
<dbReference type="PROSITE" id="PS00336">
    <property type="entry name" value="BETA_LACTAMASE_C"/>
    <property type="match status" value="1"/>
</dbReference>
<dbReference type="AlphaFoldDB" id="A0A0K1QVR8"/>
<keyword evidence="9" id="KW-0121">Carboxypeptidase</keyword>
<reference evidence="9 10" key="1">
    <citation type="journal article" date="2012" name="J. Bacteriol.">
        <title>Draft genome sequence of the cyanide-utilizing bacterium Pseudomonas fluorescens strain NCIMB 11764.</title>
        <authorList>
            <person name="Vilo C.A."/>
            <person name="Benedik M.J."/>
            <person name="Kunz D.A."/>
            <person name="Dong Q."/>
        </authorList>
    </citation>
    <scope>NUCLEOTIDE SEQUENCE [LARGE SCALE GENOMIC DNA]</scope>
    <source>
        <strain evidence="9 10">NCIMB 11764</strain>
    </source>
</reference>
<keyword evidence="9" id="KW-0645">Protease</keyword>
<evidence type="ECO:0000256" key="6">
    <source>
        <dbReference type="RuleBase" id="RU361140"/>
    </source>
</evidence>
<protein>
    <recommendedName>
        <fullName evidence="3 6">Beta-lactamase</fullName>
        <ecNumber evidence="3 6">3.5.2.6</ecNumber>
    </recommendedName>
</protein>
<sequence length="394" mass="42460">MDSGTHMQNFRLSKVLSYSAFSLFLGASYCVAATPTDPQIETAVKNAVVPVMQQQHIAGMAIAITVNGRPHYFNYGVASKETGTVVTQDTLFEIGSVSKTFTATLAAYAQASGKLSLSDKASHLLPALRGSAFDNISVLQLGTYTAGGLPLQFPSDADAPDKMLGYFKQWKPVYAAGSHRQYSNPSLGLFGYLAAHSMGQPFEALMEKTLLPKLGLQHTFLKVPPTQMALYAQGYSKDDKPVRVEPGALDSEAYGVKTSASDLLRYVEANMKPTGLEAPMQQAIAATHTGYYTVGDMTQGLGWERYTYPIALDKLLAGNSSQMAMEAHKVQWLNPPQPQPANALFNKTGSTGGFGAYVAYVPSKDIGIVILANKNYPNPERIKIAHSILSTLSQ</sequence>
<evidence type="ECO:0000256" key="7">
    <source>
        <dbReference type="SAM" id="SignalP"/>
    </source>
</evidence>
<dbReference type="NCBIfam" id="NF033085">
    <property type="entry name" value="bla_class_C"/>
    <property type="match status" value="1"/>
</dbReference>
<dbReference type="InterPro" id="IPR001466">
    <property type="entry name" value="Beta-lactam-related"/>
</dbReference>
<dbReference type="eggNOG" id="COG1680">
    <property type="taxonomic scope" value="Bacteria"/>
</dbReference>
<evidence type="ECO:0000259" key="8">
    <source>
        <dbReference type="Pfam" id="PF00144"/>
    </source>
</evidence>
<keyword evidence="5 6" id="KW-0046">Antibiotic resistance</keyword>
<dbReference type="InterPro" id="IPR001586">
    <property type="entry name" value="Beta-lactam_class-C_AS"/>
</dbReference>
<proteinExistence type="inferred from homology"/>
<dbReference type="OrthoDB" id="5377431at2"/>
<dbReference type="GO" id="GO:0046677">
    <property type="term" value="P:response to antibiotic"/>
    <property type="evidence" value="ECO:0007669"/>
    <property type="project" value="UniProtKB-UniRule"/>
</dbReference>
<comment type="similarity">
    <text evidence="2 6">Belongs to the class-C beta-lactamase family.</text>
</comment>
<dbReference type="Gene3D" id="3.40.710.10">
    <property type="entry name" value="DD-peptidase/beta-lactamase superfamily"/>
    <property type="match status" value="1"/>
</dbReference>
<evidence type="ECO:0000256" key="5">
    <source>
        <dbReference type="ARBA" id="ARBA00023251"/>
    </source>
</evidence>
<dbReference type="GO" id="GO:0017001">
    <property type="term" value="P:antibiotic catabolic process"/>
    <property type="evidence" value="ECO:0007669"/>
    <property type="project" value="InterPro"/>
</dbReference>
<organism evidence="9 10">
    <name type="scientific">Pseudomonas fluorescens NCIMB 11764</name>
    <dbReference type="NCBI Taxonomy" id="1221522"/>
    <lineage>
        <taxon>Bacteria</taxon>
        <taxon>Pseudomonadati</taxon>
        <taxon>Pseudomonadota</taxon>
        <taxon>Gammaproteobacteria</taxon>
        <taxon>Pseudomonadales</taxon>
        <taxon>Pseudomonadaceae</taxon>
        <taxon>Pseudomonas</taxon>
    </lineage>
</organism>
<dbReference type="GO" id="GO:0004180">
    <property type="term" value="F:carboxypeptidase activity"/>
    <property type="evidence" value="ECO:0007669"/>
    <property type="project" value="UniProtKB-KW"/>
</dbReference>
<accession>A0A0K1QVR8</accession>